<feature type="compositionally biased region" description="Basic residues" evidence="1">
    <location>
        <begin position="45"/>
        <end position="57"/>
    </location>
</feature>
<reference evidence="2" key="1">
    <citation type="submission" date="2015-04" db="UniProtKB">
        <authorList>
            <consortium name="EnsemblPlants"/>
        </authorList>
    </citation>
    <scope>IDENTIFICATION</scope>
</reference>
<keyword evidence="3" id="KW-1185">Reference proteome</keyword>
<dbReference type="EnsemblPlants" id="OMERI12G11040.1">
    <property type="protein sequence ID" value="OMERI12G11040.1"/>
    <property type="gene ID" value="OMERI12G11040"/>
</dbReference>
<feature type="region of interest" description="Disordered" evidence="1">
    <location>
        <begin position="1"/>
        <end position="57"/>
    </location>
</feature>
<evidence type="ECO:0000313" key="2">
    <source>
        <dbReference type="EnsemblPlants" id="OMERI12G11040.1"/>
    </source>
</evidence>
<sequence length="115" mass="12791">MPATAASAVADAASSKQEKRTGEGEANRHPGAVSDFCQKNVSKPSQRRARRQEHHARHLGASRWIAAGWQIRGPRKEEVGLSGCTALRELYLAWNKISDEGLHWLLKPTWRVPTL</sequence>
<dbReference type="HOGENOM" id="CLU_2112772_0_0_1"/>
<reference evidence="2" key="2">
    <citation type="submission" date="2018-05" db="EMBL/GenBank/DDBJ databases">
        <title>OmerRS3 (Oryza meridionalis Reference Sequence Version 3).</title>
        <authorList>
            <person name="Zhang J."/>
            <person name="Kudrna D."/>
            <person name="Lee S."/>
            <person name="Talag J."/>
            <person name="Welchert J."/>
            <person name="Wing R.A."/>
        </authorList>
    </citation>
    <scope>NUCLEOTIDE SEQUENCE [LARGE SCALE GENOMIC DNA]</scope>
    <source>
        <strain evidence="2">cv. OR44</strain>
    </source>
</reference>
<evidence type="ECO:0000256" key="1">
    <source>
        <dbReference type="SAM" id="MobiDB-lite"/>
    </source>
</evidence>
<feature type="compositionally biased region" description="Basic and acidic residues" evidence="1">
    <location>
        <begin position="16"/>
        <end position="28"/>
    </location>
</feature>
<evidence type="ECO:0000313" key="3">
    <source>
        <dbReference type="Proteomes" id="UP000008021"/>
    </source>
</evidence>
<protein>
    <submittedName>
        <fullName evidence="2">Uncharacterized protein</fullName>
    </submittedName>
</protein>
<organism evidence="2">
    <name type="scientific">Oryza meridionalis</name>
    <dbReference type="NCBI Taxonomy" id="40149"/>
    <lineage>
        <taxon>Eukaryota</taxon>
        <taxon>Viridiplantae</taxon>
        <taxon>Streptophyta</taxon>
        <taxon>Embryophyta</taxon>
        <taxon>Tracheophyta</taxon>
        <taxon>Spermatophyta</taxon>
        <taxon>Magnoliopsida</taxon>
        <taxon>Liliopsida</taxon>
        <taxon>Poales</taxon>
        <taxon>Poaceae</taxon>
        <taxon>BOP clade</taxon>
        <taxon>Oryzoideae</taxon>
        <taxon>Oryzeae</taxon>
        <taxon>Oryzinae</taxon>
        <taxon>Oryza</taxon>
    </lineage>
</organism>
<feature type="compositionally biased region" description="Low complexity" evidence="1">
    <location>
        <begin position="1"/>
        <end position="15"/>
    </location>
</feature>
<dbReference type="Gramene" id="OMERI12G11040.1">
    <property type="protein sequence ID" value="OMERI12G11040.1"/>
    <property type="gene ID" value="OMERI12G11040"/>
</dbReference>
<dbReference type="AlphaFoldDB" id="A0A0E0FD52"/>
<dbReference type="Proteomes" id="UP000008021">
    <property type="component" value="Chromosome 12"/>
</dbReference>
<proteinExistence type="predicted"/>
<name>A0A0E0FD52_9ORYZ</name>
<accession>A0A0E0FD52</accession>